<dbReference type="EMBL" id="LQPG01000019">
    <property type="protein sequence ID" value="ORW10912.1"/>
    <property type="molecule type" value="Genomic_DNA"/>
</dbReference>
<dbReference type="Pfam" id="PF04978">
    <property type="entry name" value="MST"/>
    <property type="match status" value="1"/>
</dbReference>
<dbReference type="Proteomes" id="UP000193866">
    <property type="component" value="Unassembled WGS sequence"/>
</dbReference>
<keyword evidence="2" id="KW-1185">Reference proteome</keyword>
<dbReference type="OrthoDB" id="2363925at2"/>
<reference evidence="1 2" key="1">
    <citation type="submission" date="2016-01" db="EMBL/GenBank/DDBJ databases">
        <title>The new phylogeny of the genus Mycobacterium.</title>
        <authorList>
            <person name="Tarcisio F."/>
            <person name="Conor M."/>
            <person name="Antonella G."/>
            <person name="Elisabetta G."/>
            <person name="Giulia F.S."/>
            <person name="Sara T."/>
            <person name="Anna F."/>
            <person name="Clotilde B."/>
            <person name="Roberto B."/>
            <person name="Veronica D.S."/>
            <person name="Fabio R."/>
            <person name="Monica P."/>
            <person name="Olivier J."/>
            <person name="Enrico T."/>
            <person name="Nicola S."/>
        </authorList>
    </citation>
    <scope>NUCLEOTIDE SEQUENCE [LARGE SCALE GENOMIC DNA]</scope>
    <source>
        <strain evidence="1 2">DSM 45394</strain>
    </source>
</reference>
<evidence type="ECO:0008006" key="3">
    <source>
        <dbReference type="Google" id="ProtNLM"/>
    </source>
</evidence>
<name>A0A1X1YII5_9MYCO</name>
<dbReference type="RefSeq" id="WP_085264841.1">
    <property type="nucleotide sequence ID" value="NZ_JACKVG010000013.1"/>
</dbReference>
<sequence>MTGTETAATAALRDLLRDAFTRLVEHADELTDGLTDEVANYRPTAQANSIAWLLWHSARVQDIQVADVAGVEQVWTRDGWVDRFGLDLPRDDSGYGHTAADVAKVRAPAQLLAGYYRGVHQLTLAYLDGITGEELARVVDTHWDPPVTAGVRLVSIIDDCAQHLGQAAYLRGLKVEAPQT</sequence>
<gene>
    <name evidence="1" type="ORF">AWC16_12635</name>
</gene>
<dbReference type="STRING" id="1108812.AWC16_12635"/>
<proteinExistence type="predicted"/>
<dbReference type="InterPro" id="IPR034660">
    <property type="entry name" value="DinB/YfiT-like"/>
</dbReference>
<organism evidence="1 2">
    <name type="scientific">Mycolicibacter longobardus</name>
    <dbReference type="NCBI Taxonomy" id="1108812"/>
    <lineage>
        <taxon>Bacteria</taxon>
        <taxon>Bacillati</taxon>
        <taxon>Actinomycetota</taxon>
        <taxon>Actinomycetes</taxon>
        <taxon>Mycobacteriales</taxon>
        <taxon>Mycobacteriaceae</taxon>
        <taxon>Mycolicibacter</taxon>
    </lineage>
</organism>
<dbReference type="SUPFAM" id="SSF109854">
    <property type="entry name" value="DinB/YfiT-like putative metalloenzymes"/>
    <property type="match status" value="1"/>
</dbReference>
<dbReference type="InterPro" id="IPR007061">
    <property type="entry name" value="MST-like"/>
</dbReference>
<dbReference type="Gene3D" id="1.20.120.450">
    <property type="entry name" value="dinb family like domain"/>
    <property type="match status" value="1"/>
</dbReference>
<evidence type="ECO:0000313" key="1">
    <source>
        <dbReference type="EMBL" id="ORW10912.1"/>
    </source>
</evidence>
<protein>
    <recommendedName>
        <fullName evidence="3">Chorismate synthase</fullName>
    </recommendedName>
</protein>
<accession>A0A1X1YII5</accession>
<evidence type="ECO:0000313" key="2">
    <source>
        <dbReference type="Proteomes" id="UP000193866"/>
    </source>
</evidence>
<dbReference type="NCBIfam" id="NF047843">
    <property type="entry name" value="MST_Rv0443"/>
    <property type="match status" value="1"/>
</dbReference>
<comment type="caution">
    <text evidence="1">The sequence shown here is derived from an EMBL/GenBank/DDBJ whole genome shotgun (WGS) entry which is preliminary data.</text>
</comment>
<dbReference type="AlphaFoldDB" id="A0A1X1YII5"/>